<dbReference type="InterPro" id="IPR015943">
    <property type="entry name" value="WD40/YVTN_repeat-like_dom_sf"/>
</dbReference>
<dbReference type="GO" id="GO:0000480">
    <property type="term" value="P:endonucleolytic cleavage in 5'-ETS of tricistronic rRNA transcript (SSU-rRNA, 5.8S rRNA, LSU-rRNA)"/>
    <property type="evidence" value="ECO:0007669"/>
    <property type="project" value="TreeGrafter"/>
</dbReference>
<dbReference type="SMART" id="SM00320">
    <property type="entry name" value="WD40"/>
    <property type="match status" value="5"/>
</dbReference>
<evidence type="ECO:0000256" key="3">
    <source>
        <dbReference type="PROSITE-ProRule" id="PRU00221"/>
    </source>
</evidence>
<dbReference type="PROSITE" id="PS50294">
    <property type="entry name" value="WD_REPEATS_REGION"/>
    <property type="match status" value="1"/>
</dbReference>
<dbReference type="InterPro" id="IPR001680">
    <property type="entry name" value="WD40_rpt"/>
</dbReference>
<protein>
    <submittedName>
        <fullName evidence="5">WD40 domain-containing protein</fullName>
    </submittedName>
</protein>
<dbReference type="Proteomes" id="UP000010094">
    <property type="component" value="Chromosome V"/>
</dbReference>
<keyword evidence="6" id="KW-1185">Reference proteome</keyword>
<dbReference type="KEGG" id="ero:EROM_050180"/>
<dbReference type="OrthoDB" id="2195826at2759"/>
<evidence type="ECO:0000256" key="1">
    <source>
        <dbReference type="ARBA" id="ARBA00022574"/>
    </source>
</evidence>
<evidence type="ECO:0000256" key="2">
    <source>
        <dbReference type="ARBA" id="ARBA00022737"/>
    </source>
</evidence>
<reference evidence="5 6" key="1">
    <citation type="journal article" date="2012" name="Proc. Natl. Acad. Sci. U.S.A.">
        <title>Gain and loss of multiple functionally related, horizontally transferred genes in the reduced genomes of two microsporidian parasites.</title>
        <authorList>
            <person name="Pombert J.-F."/>
            <person name="Selman M."/>
            <person name="Burki F."/>
            <person name="Bardell F.T."/>
            <person name="Farinelli L."/>
            <person name="Solter L.F."/>
            <person name="Whitman D.W."/>
            <person name="Weiss L.M."/>
            <person name="Corradi N."/>
            <person name="Keeling P.J."/>
        </authorList>
    </citation>
    <scope>NUCLEOTIDE SEQUENCE [LARGE SCALE GENOMIC DNA]</scope>
    <source>
        <strain evidence="5 6">SJ-2008</strain>
    </source>
</reference>
<dbReference type="GO" id="GO:0005730">
    <property type="term" value="C:nucleolus"/>
    <property type="evidence" value="ECO:0007669"/>
    <property type="project" value="TreeGrafter"/>
</dbReference>
<proteinExistence type="predicted"/>
<keyword evidence="1 3" id="KW-0853">WD repeat</keyword>
<dbReference type="Pfam" id="PF00400">
    <property type="entry name" value="WD40"/>
    <property type="match status" value="2"/>
</dbReference>
<feature type="repeat" description="WD" evidence="3">
    <location>
        <begin position="570"/>
        <end position="604"/>
    </location>
</feature>
<dbReference type="SUPFAM" id="SSF50978">
    <property type="entry name" value="WD40 repeat-like"/>
    <property type="match status" value="1"/>
</dbReference>
<feature type="region of interest" description="Disordered" evidence="4">
    <location>
        <begin position="261"/>
        <end position="303"/>
    </location>
</feature>
<evidence type="ECO:0000313" key="5">
    <source>
        <dbReference type="EMBL" id="AFN82951.1"/>
    </source>
</evidence>
<evidence type="ECO:0000313" key="6">
    <source>
        <dbReference type="Proteomes" id="UP000010094"/>
    </source>
</evidence>
<organism evidence="5 6">
    <name type="scientific">Encephalitozoon romaleae (strain SJ-2008)</name>
    <name type="common">Microsporidian parasite</name>
    <dbReference type="NCBI Taxonomy" id="1178016"/>
    <lineage>
        <taxon>Eukaryota</taxon>
        <taxon>Fungi</taxon>
        <taxon>Fungi incertae sedis</taxon>
        <taxon>Microsporidia</taxon>
        <taxon>Unikaryonidae</taxon>
        <taxon>Encephalitozoon</taxon>
    </lineage>
</organism>
<dbReference type="PROSITE" id="PS50082">
    <property type="entry name" value="WD_REPEATS_2"/>
    <property type="match status" value="3"/>
</dbReference>
<dbReference type="EMBL" id="CP003522">
    <property type="protein sequence ID" value="AFN82951.1"/>
    <property type="molecule type" value="Genomic_DNA"/>
</dbReference>
<dbReference type="GeneID" id="20521250"/>
<feature type="repeat" description="WD" evidence="3">
    <location>
        <begin position="400"/>
        <end position="439"/>
    </location>
</feature>
<dbReference type="PANTHER" id="PTHR19854">
    <property type="entry name" value="TRANSDUCIN BETA-LIKE 3"/>
    <property type="match status" value="1"/>
</dbReference>
<name>I6ZTG4_ENCRO</name>
<dbReference type="VEuPathDB" id="MicrosporidiaDB:EROM_050180"/>
<gene>
    <name evidence="5" type="ordered locus">EROM_050180</name>
</gene>
<dbReference type="GO" id="GO:0034511">
    <property type="term" value="F:U3 snoRNA binding"/>
    <property type="evidence" value="ECO:0007669"/>
    <property type="project" value="TreeGrafter"/>
</dbReference>
<sequence length="779" mass="88629">MKVHFNLKKQMKPILTAGMPKKQGDMMYTQYNDLIIETDIKTSRILREIPFESLQCFDIRDDYMVVCSKGIVVYNVVLEMQEDFIPLSKSEACAMFIDELELSDSKPKIFSVIVGRVDGSVSKIDLISKALVWSYRMDNMITKMVRFENMVCSTDSNELWIYRGGEDLLKYQEPDVVGIAYNGDHVYTISREGILAIPEKSKRISLGMRCDFMVGDSKFLYVCKGRTVYTYSYDGRFQRKRDILGSESEMVQSMVKIGKEDVSFEDESEENGSPNGKELYESCGENSDDCYEDESGSDDGFKKRKYSTDMRNDALEGDVEEDDEMAIEGISKDMILTNEQEILFVDENLRVTSIIVGNNDEVTDMKQWNDVLFVATNSGRLRYTFIDDCSGDYAFTGHIIPAHGEAIMSLSIHEDFLMTVSRDKKAILWKIGSEDVSSQKRRLSLSRIRTLENSLGGLNGCALGVSIFVLAGSDQILQIWDYKDNVFMERVHDKEINGVEINEERGLIATCSQDKKAKVLNFEGRILHVLSGHTKGVWSVGFGKNLMATCSADTTVKVWKIETFECIGTLTGHRSGVLKGGFYKNDEKFISGCATGEMKVWDVKKKICEMNIGVHKGMAWSFISAPTLITSGGGSIAFFEDDSLDVEAKRIEKKNKKEMQAIELDKCLRNNLNVKAVEILSKTEDYKLLFKTLVKCYRERSEEVFDIFEDKQKVLFDVVLKQGTFKNCVVIQWIIEEGFKRKWKMSNEVVDKIHKITEKHSCSIDSIYSTLLGFTIFER</sequence>
<feature type="compositionally biased region" description="Acidic residues" evidence="4">
    <location>
        <begin position="286"/>
        <end position="297"/>
    </location>
</feature>
<dbReference type="GO" id="GO:0000472">
    <property type="term" value="P:endonucleolytic cleavage to generate mature 5'-end of SSU-rRNA from (SSU-rRNA, 5.8S rRNA, LSU-rRNA)"/>
    <property type="evidence" value="ECO:0007669"/>
    <property type="project" value="TreeGrafter"/>
</dbReference>
<feature type="repeat" description="WD" evidence="3">
    <location>
        <begin position="530"/>
        <end position="569"/>
    </location>
</feature>
<accession>I6ZTG4</accession>
<keyword evidence="2" id="KW-0677">Repeat</keyword>
<dbReference type="RefSeq" id="XP_009264448.1">
    <property type="nucleotide sequence ID" value="XM_009266173.1"/>
</dbReference>
<dbReference type="PANTHER" id="PTHR19854:SF15">
    <property type="entry name" value="TRANSDUCIN BETA-LIKE PROTEIN 3"/>
    <property type="match status" value="1"/>
</dbReference>
<dbReference type="InterPro" id="IPR036322">
    <property type="entry name" value="WD40_repeat_dom_sf"/>
</dbReference>
<dbReference type="AlphaFoldDB" id="I6ZTG4"/>
<dbReference type="HOGENOM" id="CLU_020079_0_0_1"/>
<dbReference type="Gene3D" id="2.130.10.10">
    <property type="entry name" value="YVTN repeat-like/Quinoprotein amine dehydrogenase"/>
    <property type="match status" value="2"/>
</dbReference>
<dbReference type="GO" id="GO:0030686">
    <property type="term" value="C:90S preribosome"/>
    <property type="evidence" value="ECO:0007669"/>
    <property type="project" value="TreeGrafter"/>
</dbReference>
<evidence type="ECO:0000256" key="4">
    <source>
        <dbReference type="SAM" id="MobiDB-lite"/>
    </source>
</evidence>